<evidence type="ECO:0000313" key="2">
    <source>
        <dbReference type="Proteomes" id="UP000318681"/>
    </source>
</evidence>
<dbReference type="Proteomes" id="UP000318681">
    <property type="component" value="Unassembled WGS sequence"/>
</dbReference>
<organism evidence="1 2">
    <name type="scientific">Alterirhizorhabdus solaris</name>
    <dbReference type="NCBI Taxonomy" id="2529389"/>
    <lineage>
        <taxon>Bacteria</taxon>
        <taxon>Pseudomonadati</taxon>
        <taxon>Pseudomonadota</taxon>
        <taxon>Alphaproteobacteria</taxon>
        <taxon>Sphingomonadales</taxon>
        <taxon>Rhizorhabdaceae</taxon>
        <taxon>Alterirhizorhabdus</taxon>
    </lineage>
</organism>
<accession>A0A558RC41</accession>
<reference evidence="1 2" key="1">
    <citation type="submission" date="2019-07" db="EMBL/GenBank/DDBJ databases">
        <title>Sphingomonas solaris sp. nov., isolated from a solar panel from Boston, Massachusetts.</title>
        <authorList>
            <person name="Tanner K."/>
            <person name="Pascual J."/>
            <person name="Mancuso C."/>
            <person name="Pereto J."/>
            <person name="Khalil A."/>
            <person name="Vilanova C."/>
        </authorList>
    </citation>
    <scope>NUCLEOTIDE SEQUENCE [LARGE SCALE GENOMIC DNA]</scope>
    <source>
        <strain evidence="1 2">R4DWN</strain>
    </source>
</reference>
<comment type="caution">
    <text evidence="1">The sequence shown here is derived from an EMBL/GenBank/DDBJ whole genome shotgun (WGS) entry which is preliminary data.</text>
</comment>
<dbReference type="AlphaFoldDB" id="A0A558RC41"/>
<gene>
    <name evidence="1" type="ORF">FOY91_02720</name>
</gene>
<dbReference type="EMBL" id="VNIM01000005">
    <property type="protein sequence ID" value="TVV76989.1"/>
    <property type="molecule type" value="Genomic_DNA"/>
</dbReference>
<evidence type="ECO:0000313" key="1">
    <source>
        <dbReference type="EMBL" id="TVV76989.1"/>
    </source>
</evidence>
<dbReference type="OrthoDB" id="7585382at2"/>
<keyword evidence="2" id="KW-1185">Reference proteome</keyword>
<name>A0A558RC41_9SPHN</name>
<proteinExistence type="predicted"/>
<sequence>MQIGHALATARADAARLERFIDRRERFLDALDWFSLSEQHVRESAMLDDLLAGDLADAAIYIDWLQERASNGVDTVPGVLRFDPRPRPWQAEWITLAA</sequence>
<protein>
    <submittedName>
        <fullName evidence="1">Uncharacterized protein</fullName>
    </submittedName>
</protein>